<sequence length="632" mass="69179">MSSSEHPCWSWQLPTPITSDPLPEVPLPLPLRAVLVRRGVLDSSTATTILEPPKPPDPCDHFPDLAKAIVRLQGACQTAESVAICGDYDADGMTSTALLMVTLKCLGAQPIAAIPNRKSEGYGLNRDMVIRLHEQGIRLIVTVDNGVTAQEALQQAENLSMEVILTDHHTLPDSPLKVLSLLHPSVTPQDSPYRCLAGVGLAYLLASSLAEAMDCKDAVGPARDLFCIGTVADMAPLTGANRAFLREGLNNLHRTRCKGLRALQRLAGIEERPLKAEDIGFQLAPRINAVGRLGDPQLVVKLLTVDNEDEAMTLARQCDQLNRQRKDLCNAIEAEAIALVEAEGATPPPFLMLAQNHWHHGVIGIVAARLMERYFRPTALLAGEGDGRLRASVRAPSGFAVNDALKACAVHLDRFGGHSAAGGFTIQAEKVGALHEALNELASHWHATVGGGVSISPETLLKLHEINLDLWNGLQQLEPFGIGHPAPLFWARNCLVVDEHRMRGGHLQLILAQGDCQRRAIAWRWISEAQIPERIDLAFRINMNHWQGEDRLQMEVVALRAYCPEINLHRKDKTYRCLIDKEGEMVLVNPKGEVLKAILSSNGKLKCTDSRARHPYIHNLIEEGLIGLGLRP</sequence>
<dbReference type="PANTHER" id="PTHR30255:SF2">
    <property type="entry name" value="SINGLE-STRANDED-DNA-SPECIFIC EXONUCLEASE RECJ"/>
    <property type="match status" value="1"/>
</dbReference>
<comment type="similarity">
    <text evidence="1">Belongs to the RecJ family.</text>
</comment>
<evidence type="ECO:0000259" key="7">
    <source>
        <dbReference type="Pfam" id="PF02272"/>
    </source>
</evidence>
<proteinExistence type="inferred from homology"/>
<organism evidence="9 10">
    <name type="scientific">Prochlorococcus marinus (strain MIT 9303)</name>
    <dbReference type="NCBI Taxonomy" id="59922"/>
    <lineage>
        <taxon>Bacteria</taxon>
        <taxon>Bacillati</taxon>
        <taxon>Cyanobacteriota</taxon>
        <taxon>Cyanophyceae</taxon>
        <taxon>Synechococcales</taxon>
        <taxon>Prochlorococcaceae</taxon>
        <taxon>Prochlorococcus</taxon>
    </lineage>
</organism>
<dbReference type="GO" id="GO:0008409">
    <property type="term" value="F:5'-3' exonuclease activity"/>
    <property type="evidence" value="ECO:0007669"/>
    <property type="project" value="InterPro"/>
</dbReference>
<dbReference type="InterPro" id="IPR051673">
    <property type="entry name" value="SSDNA_exonuclease_RecJ"/>
</dbReference>
<keyword evidence="4" id="KW-0378">Hydrolase</keyword>
<evidence type="ECO:0000256" key="5">
    <source>
        <dbReference type="ARBA" id="ARBA00022839"/>
    </source>
</evidence>
<evidence type="ECO:0000313" key="10">
    <source>
        <dbReference type="Proteomes" id="UP000002274"/>
    </source>
</evidence>
<gene>
    <name evidence="9" type="primary">recJ</name>
    <name evidence="9" type="ordered locus">P9303_14521</name>
</gene>
<dbReference type="PANTHER" id="PTHR30255">
    <property type="entry name" value="SINGLE-STRANDED-DNA-SPECIFIC EXONUCLEASE RECJ"/>
    <property type="match status" value="1"/>
</dbReference>
<name>A2C9N8_PROM3</name>
<keyword evidence="3" id="KW-0540">Nuclease</keyword>
<dbReference type="Proteomes" id="UP000002274">
    <property type="component" value="Chromosome"/>
</dbReference>
<dbReference type="KEGG" id="pmf:P9303_14521"/>
<dbReference type="NCBIfam" id="TIGR00644">
    <property type="entry name" value="recJ"/>
    <property type="match status" value="1"/>
</dbReference>
<dbReference type="GO" id="GO:0006281">
    <property type="term" value="P:DNA repair"/>
    <property type="evidence" value="ECO:0007669"/>
    <property type="project" value="InterPro"/>
</dbReference>
<dbReference type="InterPro" id="IPR001667">
    <property type="entry name" value="DDH_dom"/>
</dbReference>
<dbReference type="InterPro" id="IPR041122">
    <property type="entry name" value="RecJ_OB"/>
</dbReference>
<evidence type="ECO:0000256" key="1">
    <source>
        <dbReference type="ARBA" id="ARBA00005915"/>
    </source>
</evidence>
<evidence type="ECO:0000256" key="4">
    <source>
        <dbReference type="ARBA" id="ARBA00022801"/>
    </source>
</evidence>
<feature type="domain" description="RecJ OB" evidence="8">
    <location>
        <begin position="461"/>
        <end position="556"/>
    </location>
</feature>
<dbReference type="GO" id="GO:0003676">
    <property type="term" value="F:nucleic acid binding"/>
    <property type="evidence" value="ECO:0007669"/>
    <property type="project" value="InterPro"/>
</dbReference>
<dbReference type="GO" id="GO:0006310">
    <property type="term" value="P:DNA recombination"/>
    <property type="evidence" value="ECO:0007669"/>
    <property type="project" value="InterPro"/>
</dbReference>
<dbReference type="InterPro" id="IPR038763">
    <property type="entry name" value="DHH_sf"/>
</dbReference>
<evidence type="ECO:0000256" key="3">
    <source>
        <dbReference type="ARBA" id="ARBA00022722"/>
    </source>
</evidence>
<dbReference type="SUPFAM" id="SSF64182">
    <property type="entry name" value="DHH phosphoesterases"/>
    <property type="match status" value="1"/>
</dbReference>
<dbReference type="HOGENOM" id="CLU_009736_5_0_3"/>
<dbReference type="Pfam" id="PF01368">
    <property type="entry name" value="DHH"/>
    <property type="match status" value="1"/>
</dbReference>
<reference evidence="9 10" key="1">
    <citation type="journal article" date="2007" name="PLoS Genet.">
        <title>Patterns and implications of gene gain and loss in the evolution of Prochlorococcus.</title>
        <authorList>
            <person name="Kettler G.C."/>
            <person name="Martiny A.C."/>
            <person name="Huang K."/>
            <person name="Zucker J."/>
            <person name="Coleman M.L."/>
            <person name="Rodrigue S."/>
            <person name="Chen F."/>
            <person name="Lapidus A."/>
            <person name="Ferriera S."/>
            <person name="Johnson J."/>
            <person name="Steglich C."/>
            <person name="Church G.M."/>
            <person name="Richardson P."/>
            <person name="Chisholm S.W."/>
        </authorList>
    </citation>
    <scope>NUCLEOTIDE SEQUENCE [LARGE SCALE GENOMIC DNA]</scope>
    <source>
        <strain evidence="9 10">MIT 9303</strain>
    </source>
</reference>
<dbReference type="InterPro" id="IPR003156">
    <property type="entry name" value="DHHA1_dom"/>
</dbReference>
<dbReference type="RefSeq" id="WP_011826095.1">
    <property type="nucleotide sequence ID" value="NC_008820.1"/>
</dbReference>
<dbReference type="BioCyc" id="PMAR59922:G1G80-1255-MONOMER"/>
<keyword evidence="5" id="KW-0269">Exonuclease</keyword>
<evidence type="ECO:0000256" key="2">
    <source>
        <dbReference type="ARBA" id="ARBA00019841"/>
    </source>
</evidence>
<dbReference type="Pfam" id="PF02272">
    <property type="entry name" value="DHHA1"/>
    <property type="match status" value="1"/>
</dbReference>
<evidence type="ECO:0000259" key="8">
    <source>
        <dbReference type="Pfam" id="PF17768"/>
    </source>
</evidence>
<dbReference type="EMBL" id="CP000554">
    <property type="protein sequence ID" value="ABM78198.1"/>
    <property type="molecule type" value="Genomic_DNA"/>
</dbReference>
<evidence type="ECO:0000259" key="6">
    <source>
        <dbReference type="Pfam" id="PF01368"/>
    </source>
</evidence>
<protein>
    <recommendedName>
        <fullName evidence="2">Single-stranded-DNA-specific exonuclease RecJ</fullName>
    </recommendedName>
</protein>
<dbReference type="STRING" id="59922.P9303_14521"/>
<feature type="domain" description="DDH" evidence="6">
    <location>
        <begin position="82"/>
        <end position="210"/>
    </location>
</feature>
<dbReference type="AlphaFoldDB" id="A2C9N8"/>
<accession>A2C9N8</accession>
<dbReference type="InterPro" id="IPR004610">
    <property type="entry name" value="RecJ"/>
</dbReference>
<feature type="domain" description="DHHA1" evidence="7">
    <location>
        <begin position="353"/>
        <end position="442"/>
    </location>
</feature>
<dbReference type="Gene3D" id="3.90.1640.30">
    <property type="match status" value="1"/>
</dbReference>
<dbReference type="Pfam" id="PF17768">
    <property type="entry name" value="RecJ_OB"/>
    <property type="match status" value="1"/>
</dbReference>
<dbReference type="Gene3D" id="3.10.310.30">
    <property type="match status" value="1"/>
</dbReference>
<evidence type="ECO:0000313" key="9">
    <source>
        <dbReference type="EMBL" id="ABM78198.1"/>
    </source>
</evidence>